<gene>
    <name evidence="1" type="ORF">K432DRAFT_266925</name>
</gene>
<protein>
    <submittedName>
        <fullName evidence="1">Uncharacterized protein</fullName>
    </submittedName>
</protein>
<feature type="non-terminal residue" evidence="1">
    <location>
        <position position="65"/>
    </location>
</feature>
<sequence>FLEEEHRLAVETSIKYRGTASVKLEALHFTCEEDEENVTRLKKFFRKNGCNRLDIRNNVPAIINQ</sequence>
<proteinExistence type="predicted"/>
<dbReference type="AlphaFoldDB" id="A0A8E2DYC9"/>
<feature type="non-terminal residue" evidence="1">
    <location>
        <position position="1"/>
    </location>
</feature>
<dbReference type="EMBL" id="KV745600">
    <property type="protein sequence ID" value="OCK73971.1"/>
    <property type="molecule type" value="Genomic_DNA"/>
</dbReference>
<keyword evidence="2" id="KW-1185">Reference proteome</keyword>
<accession>A0A8E2DYC9</accession>
<evidence type="ECO:0000313" key="2">
    <source>
        <dbReference type="Proteomes" id="UP000250266"/>
    </source>
</evidence>
<evidence type="ECO:0000313" key="1">
    <source>
        <dbReference type="EMBL" id="OCK73971.1"/>
    </source>
</evidence>
<name>A0A8E2DYC9_9PEZI</name>
<reference evidence="1 2" key="1">
    <citation type="journal article" date="2016" name="Nat. Commun.">
        <title>Ectomycorrhizal ecology is imprinted in the genome of the dominant symbiotic fungus Cenococcum geophilum.</title>
        <authorList>
            <consortium name="DOE Joint Genome Institute"/>
            <person name="Peter M."/>
            <person name="Kohler A."/>
            <person name="Ohm R.A."/>
            <person name="Kuo A."/>
            <person name="Krutzmann J."/>
            <person name="Morin E."/>
            <person name="Arend M."/>
            <person name="Barry K.W."/>
            <person name="Binder M."/>
            <person name="Choi C."/>
            <person name="Clum A."/>
            <person name="Copeland A."/>
            <person name="Grisel N."/>
            <person name="Haridas S."/>
            <person name="Kipfer T."/>
            <person name="LaButti K."/>
            <person name="Lindquist E."/>
            <person name="Lipzen A."/>
            <person name="Maire R."/>
            <person name="Meier B."/>
            <person name="Mihaltcheva S."/>
            <person name="Molinier V."/>
            <person name="Murat C."/>
            <person name="Poggeler S."/>
            <person name="Quandt C.A."/>
            <person name="Sperisen C."/>
            <person name="Tritt A."/>
            <person name="Tisserant E."/>
            <person name="Crous P.W."/>
            <person name="Henrissat B."/>
            <person name="Nehls U."/>
            <person name="Egli S."/>
            <person name="Spatafora J.W."/>
            <person name="Grigoriev I.V."/>
            <person name="Martin F.M."/>
        </authorList>
    </citation>
    <scope>NUCLEOTIDE SEQUENCE [LARGE SCALE GENOMIC DNA]</scope>
    <source>
        <strain evidence="1 2">CBS 459.81</strain>
    </source>
</reference>
<dbReference type="OrthoDB" id="3911396at2759"/>
<dbReference type="Proteomes" id="UP000250266">
    <property type="component" value="Unassembled WGS sequence"/>
</dbReference>
<organism evidence="1 2">
    <name type="scientific">Lepidopterella palustris CBS 459.81</name>
    <dbReference type="NCBI Taxonomy" id="1314670"/>
    <lineage>
        <taxon>Eukaryota</taxon>
        <taxon>Fungi</taxon>
        <taxon>Dikarya</taxon>
        <taxon>Ascomycota</taxon>
        <taxon>Pezizomycotina</taxon>
        <taxon>Dothideomycetes</taxon>
        <taxon>Pleosporomycetidae</taxon>
        <taxon>Mytilinidiales</taxon>
        <taxon>Argynnaceae</taxon>
        <taxon>Lepidopterella</taxon>
    </lineage>
</organism>